<keyword evidence="2" id="KW-0378">Hydrolase</keyword>
<comment type="caution">
    <text evidence="2">The sequence shown here is derived from an EMBL/GenBank/DDBJ whole genome shotgun (WGS) entry which is preliminary data.</text>
</comment>
<evidence type="ECO:0000313" key="3">
    <source>
        <dbReference type="Proteomes" id="UP001549307"/>
    </source>
</evidence>
<feature type="transmembrane region" description="Helical" evidence="1">
    <location>
        <begin position="29"/>
        <end position="48"/>
    </location>
</feature>
<proteinExistence type="predicted"/>
<dbReference type="GO" id="GO:0008233">
    <property type="term" value="F:peptidase activity"/>
    <property type="evidence" value="ECO:0007669"/>
    <property type="project" value="UniProtKB-KW"/>
</dbReference>
<dbReference type="GeneID" id="92753598"/>
<keyword evidence="1" id="KW-0472">Membrane</keyword>
<dbReference type="EMBL" id="JBEPSN010000006">
    <property type="protein sequence ID" value="MET4540875.1"/>
    <property type="molecule type" value="Genomic_DNA"/>
</dbReference>
<evidence type="ECO:0000313" key="2">
    <source>
        <dbReference type="EMBL" id="MET4540875.1"/>
    </source>
</evidence>
<dbReference type="Proteomes" id="UP001549307">
    <property type="component" value="Unassembled WGS sequence"/>
</dbReference>
<keyword evidence="1" id="KW-0812">Transmembrane</keyword>
<dbReference type="GO" id="GO:0006508">
    <property type="term" value="P:proteolysis"/>
    <property type="evidence" value="ECO:0007669"/>
    <property type="project" value="UniProtKB-KW"/>
</dbReference>
<feature type="transmembrane region" description="Helical" evidence="1">
    <location>
        <begin position="7"/>
        <end position="23"/>
    </location>
</feature>
<reference evidence="2 3" key="1">
    <citation type="submission" date="2024-06" db="EMBL/GenBank/DDBJ databases">
        <title>Sorghum-associated microbial communities from plants grown in Nebraska, USA.</title>
        <authorList>
            <person name="Schachtman D."/>
        </authorList>
    </citation>
    <scope>NUCLEOTIDE SEQUENCE [LARGE SCALE GENOMIC DNA]</scope>
    <source>
        <strain evidence="2 3">3552</strain>
    </source>
</reference>
<keyword evidence="1" id="KW-1133">Transmembrane helix</keyword>
<sequence length="64" mass="7351">MKTIPNPLQVVMFFVMAVIFATWQPFAWWRVGAAVLMLGFGCYGIYVLRRSKREESSGEPSHLE</sequence>
<keyword evidence="3" id="KW-1185">Reference proteome</keyword>
<keyword evidence="2" id="KW-0645">Protease</keyword>
<gene>
    <name evidence="2" type="ORF">ABIE37_002663</name>
</gene>
<name>A0ABV2P7W5_9MICC</name>
<protein>
    <submittedName>
        <fullName evidence="2">Flp pilus assembly protein protease CpaA</fullName>
    </submittedName>
</protein>
<dbReference type="RefSeq" id="WP_354230256.1">
    <property type="nucleotide sequence ID" value="NZ_JBEPSN010000006.1"/>
</dbReference>
<accession>A0ABV2P7W5</accession>
<evidence type="ECO:0000256" key="1">
    <source>
        <dbReference type="SAM" id="Phobius"/>
    </source>
</evidence>
<organism evidence="2 3">
    <name type="scientific">Arthrobacter bambusae</name>
    <dbReference type="NCBI Taxonomy" id="1338426"/>
    <lineage>
        <taxon>Bacteria</taxon>
        <taxon>Bacillati</taxon>
        <taxon>Actinomycetota</taxon>
        <taxon>Actinomycetes</taxon>
        <taxon>Micrococcales</taxon>
        <taxon>Micrococcaceae</taxon>
        <taxon>Arthrobacter</taxon>
    </lineage>
</organism>